<evidence type="ECO:0000313" key="3">
    <source>
        <dbReference type="Proteomes" id="UP000037558"/>
    </source>
</evidence>
<sequence>MKGKWLLLILLVVPWLTLVKMDRHTFKRYLPVLTFSSLVIALISELSHKFTWWKVKTPLFPSLASDISFLFGPFFVINLWIFKFTFGRFWLYLSSNIVLDYLFAYPLTSLAEKLKVYRMVNMTRLQLFLLSVGTSVLNYGYQWFLNDMMRSKSPK</sequence>
<dbReference type="AlphaFoldDB" id="A0A0M0KZH2"/>
<dbReference type="EMBL" id="LILC01000016">
    <property type="protein sequence ID" value="KOO44221.1"/>
    <property type="molecule type" value="Genomic_DNA"/>
</dbReference>
<feature type="transmembrane region" description="Helical" evidence="1">
    <location>
        <begin position="59"/>
        <end position="83"/>
    </location>
</feature>
<evidence type="ECO:0000313" key="2">
    <source>
        <dbReference type="EMBL" id="KOO44221.1"/>
    </source>
</evidence>
<feature type="transmembrane region" description="Helical" evidence="1">
    <location>
        <begin position="89"/>
        <end position="107"/>
    </location>
</feature>
<dbReference type="PATRIC" id="fig|284581.3.peg.4734"/>
<dbReference type="STRING" id="284581.AMD01_13080"/>
<dbReference type="OrthoDB" id="1683771at2"/>
<accession>A0A0M0KZH2</accession>
<keyword evidence="1" id="KW-0812">Transmembrane</keyword>
<keyword evidence="1" id="KW-1133">Transmembrane helix</keyword>
<keyword evidence="3" id="KW-1185">Reference proteome</keyword>
<dbReference type="RefSeq" id="WP_053401872.1">
    <property type="nucleotide sequence ID" value="NZ_JBBCZF010000008.1"/>
</dbReference>
<dbReference type="Proteomes" id="UP000037558">
    <property type="component" value="Unassembled WGS sequence"/>
</dbReference>
<feature type="transmembrane region" description="Helical" evidence="1">
    <location>
        <begin position="29"/>
        <end position="47"/>
    </location>
</feature>
<protein>
    <submittedName>
        <fullName evidence="2">Uncharacterized protein</fullName>
    </submittedName>
</protein>
<organism evidence="2 3">
    <name type="scientific">Priestia koreensis</name>
    <dbReference type="NCBI Taxonomy" id="284581"/>
    <lineage>
        <taxon>Bacteria</taxon>
        <taxon>Bacillati</taxon>
        <taxon>Bacillota</taxon>
        <taxon>Bacilli</taxon>
        <taxon>Bacillales</taxon>
        <taxon>Bacillaceae</taxon>
        <taxon>Priestia</taxon>
    </lineage>
</organism>
<comment type="caution">
    <text evidence="2">The sequence shown here is derived from an EMBL/GenBank/DDBJ whole genome shotgun (WGS) entry which is preliminary data.</text>
</comment>
<evidence type="ECO:0000256" key="1">
    <source>
        <dbReference type="SAM" id="Phobius"/>
    </source>
</evidence>
<name>A0A0M0KZH2_9BACI</name>
<feature type="transmembrane region" description="Helical" evidence="1">
    <location>
        <begin position="127"/>
        <end position="145"/>
    </location>
</feature>
<proteinExistence type="predicted"/>
<gene>
    <name evidence="2" type="ORF">AMD01_13080</name>
</gene>
<reference evidence="3" key="1">
    <citation type="submission" date="2015-08" db="EMBL/GenBank/DDBJ databases">
        <title>Fjat-14210 dsm16467.</title>
        <authorList>
            <person name="Liu B."/>
            <person name="Wang J."/>
            <person name="Zhu Y."/>
            <person name="Liu G."/>
            <person name="Chen Q."/>
            <person name="Chen Z."/>
            <person name="Lan J."/>
            <person name="Che J."/>
            <person name="Ge C."/>
            <person name="Shi H."/>
            <person name="Pan Z."/>
            <person name="Liu X."/>
        </authorList>
    </citation>
    <scope>NUCLEOTIDE SEQUENCE [LARGE SCALE GENOMIC DNA]</scope>
    <source>
        <strain evidence="3">DSM 16467</strain>
    </source>
</reference>
<keyword evidence="1" id="KW-0472">Membrane</keyword>